<keyword evidence="4" id="KW-0325">Glycoprotein</keyword>
<organism evidence="7">
    <name type="scientific">Magallana gigas</name>
    <name type="common">Pacific oyster</name>
    <name type="synonym">Crassostrea gigas</name>
    <dbReference type="NCBI Taxonomy" id="29159"/>
    <lineage>
        <taxon>Eukaryota</taxon>
        <taxon>Metazoa</taxon>
        <taxon>Spiralia</taxon>
        <taxon>Lophotrochozoa</taxon>
        <taxon>Mollusca</taxon>
        <taxon>Bivalvia</taxon>
        <taxon>Autobranchia</taxon>
        <taxon>Pteriomorphia</taxon>
        <taxon>Ostreida</taxon>
        <taxon>Ostreoidea</taxon>
        <taxon>Ostreidae</taxon>
        <taxon>Magallana</taxon>
    </lineage>
</organism>
<dbReference type="InterPro" id="IPR036465">
    <property type="entry name" value="vWFA_dom_sf"/>
</dbReference>
<dbReference type="Pfam" id="PF25106">
    <property type="entry name" value="VWA_4"/>
    <property type="match status" value="3"/>
</dbReference>
<evidence type="ECO:0000256" key="5">
    <source>
        <dbReference type="SAM" id="MobiDB-lite"/>
    </source>
</evidence>
<feature type="chain" id="PRO_5043388473" evidence="6">
    <location>
        <begin position="20"/>
        <end position="1978"/>
    </location>
</feature>
<dbReference type="InterPro" id="IPR052577">
    <property type="entry name" value="VWA7"/>
</dbReference>
<protein>
    <submittedName>
        <fullName evidence="7">Protein G7c</fullName>
    </submittedName>
</protein>
<reference evidence="7" key="1">
    <citation type="journal article" date="2012" name="Nature">
        <title>The oyster genome reveals stress adaptation and complexity of shell formation.</title>
        <authorList>
            <person name="Zhang G."/>
            <person name="Fang X."/>
            <person name="Guo X."/>
            <person name="Li L."/>
            <person name="Luo R."/>
            <person name="Xu F."/>
            <person name="Yang P."/>
            <person name="Zhang L."/>
            <person name="Wang X."/>
            <person name="Qi H."/>
            <person name="Xiong Z."/>
            <person name="Que H."/>
            <person name="Xie Y."/>
            <person name="Holland P.W."/>
            <person name="Paps J."/>
            <person name="Zhu Y."/>
            <person name="Wu F."/>
            <person name="Chen Y."/>
            <person name="Wang J."/>
            <person name="Peng C."/>
            <person name="Meng J."/>
            <person name="Yang L."/>
            <person name="Liu J."/>
            <person name="Wen B."/>
            <person name="Zhang N."/>
            <person name="Huang Z."/>
            <person name="Zhu Q."/>
            <person name="Feng Y."/>
            <person name="Mount A."/>
            <person name="Hedgecock D."/>
            <person name="Xu Z."/>
            <person name="Liu Y."/>
            <person name="Domazet-Loso T."/>
            <person name="Du Y."/>
            <person name="Sun X."/>
            <person name="Zhang S."/>
            <person name="Liu B."/>
            <person name="Cheng P."/>
            <person name="Jiang X."/>
            <person name="Li J."/>
            <person name="Fan D."/>
            <person name="Wang W."/>
            <person name="Fu W."/>
            <person name="Wang T."/>
            <person name="Wang B."/>
            <person name="Zhang J."/>
            <person name="Peng Z."/>
            <person name="Li Y."/>
            <person name="Li N."/>
            <person name="Wang J."/>
            <person name="Chen M."/>
            <person name="He Y."/>
            <person name="Tan F."/>
            <person name="Song X."/>
            <person name="Zheng Q."/>
            <person name="Huang R."/>
            <person name="Yang H."/>
            <person name="Du X."/>
            <person name="Chen L."/>
            <person name="Yang M."/>
            <person name="Gaffney P.M."/>
            <person name="Wang S."/>
            <person name="Luo L."/>
            <person name="She Z."/>
            <person name="Ming Y."/>
            <person name="Huang W."/>
            <person name="Zhang S."/>
            <person name="Huang B."/>
            <person name="Zhang Y."/>
            <person name="Qu T."/>
            <person name="Ni P."/>
            <person name="Miao G."/>
            <person name="Wang J."/>
            <person name="Wang Q."/>
            <person name="Steinberg C.E."/>
            <person name="Wang H."/>
            <person name="Li N."/>
            <person name="Qian L."/>
            <person name="Zhang G."/>
            <person name="Li Y."/>
            <person name="Yang H."/>
            <person name="Liu X."/>
            <person name="Wang J."/>
            <person name="Yin Y."/>
            <person name="Wang J."/>
        </authorList>
    </citation>
    <scope>NUCLEOTIDE SEQUENCE [LARGE SCALE GENOMIC DNA]</scope>
    <source>
        <strain evidence="7">05x7-T-G4-1.051#20</strain>
    </source>
</reference>
<feature type="signal peptide" evidence="6">
    <location>
        <begin position="1"/>
        <end position="19"/>
    </location>
</feature>
<evidence type="ECO:0000256" key="6">
    <source>
        <dbReference type="SAM" id="SignalP"/>
    </source>
</evidence>
<dbReference type="InterPro" id="IPR056862">
    <property type="entry name" value="VWA7_N"/>
</dbReference>
<dbReference type="SUPFAM" id="SSF53300">
    <property type="entry name" value="vWA-like"/>
    <property type="match status" value="2"/>
</dbReference>
<dbReference type="PANTHER" id="PTHR14905">
    <property type="entry name" value="NG37"/>
    <property type="match status" value="1"/>
</dbReference>
<gene>
    <name evidence="7" type="ORF">CGI_10009100</name>
</gene>
<comment type="subcellular location">
    <subcellularLocation>
        <location evidence="1">Secreted</location>
    </subcellularLocation>
</comment>
<feature type="compositionally biased region" description="Polar residues" evidence="5">
    <location>
        <begin position="1938"/>
        <end position="1962"/>
    </location>
</feature>
<dbReference type="Pfam" id="PF25107">
    <property type="entry name" value="VWA7_N"/>
    <property type="match status" value="4"/>
</dbReference>
<keyword evidence="2" id="KW-0964">Secreted</keyword>
<evidence type="ECO:0000256" key="2">
    <source>
        <dbReference type="ARBA" id="ARBA00022525"/>
    </source>
</evidence>
<evidence type="ECO:0000256" key="3">
    <source>
        <dbReference type="ARBA" id="ARBA00022729"/>
    </source>
</evidence>
<sequence>MENRSFVVLLCCFFEIAVTFPSLPRESELATSSHGSITMNAVFRATSKYMDESGLHNMTVGTVFYHVSTFFGTDQESYSNHVGIIRRIIGYGNNIQRDYAGIAFYHVNGEQIEIAHNYIRTLRQSIADLISSATTEDELEEIREKVGAALYTIQEFYSNTNWIELMGNKIYEDFGTGFLGKCSHGSPDDDSRFFTATGGIYKGRSIVDEAPHFSLHGAASDAAMDATEYFLIGQGRGLLSLIGAEAFRDVFGLRTREDVVKTSLTFVIDVTGSMGDDIRAVIAATQNIVNEAKDSVFVPETYILVTFSDPERLTTGRMTKNPQTMITWLQNIAVDGGGDCAEYAMSGLLKGIEMSNEKSKIYLCTDADAKDEDKQEEVIAGLIAKQLTPVLLLTGQCSRRRRKRNSDGAEEFELQESFPNKKSSRGQRVKRSSLQVFQKIAEETGGRVYETEVAELEAIVEKEIKDTFPSSNVFVTHLIFPTNSKPNENISVPVDNHIETLKIEITTVSTESEFSLLYPNGTDVMFSSNIEQKNILGNKLTISILNPSSGAWILTRKTSKTWIVNVTAQSPMDFSTSLLASSSDGNSYFLVGNPIMGVNYSMVVDIQNVNHNFTCDYALLFDDNWNQVAEIPLTKMALQGIPSCIGPYIPFNKSSFVQISGTDELGNSYLRTRMFNILPTSVKLRVLPVLGDLRLNEGTNISFSLTNTGDSTAEFIITISDGDTTIDVQTGILQAGQIYEAVVMVTDTRTADCSVLEYPKTCPVESLNTYNCSKYVWTGLVEVSSSTINLSEIIVSSDKVALEYMNLTLANFSLPISVRGSCCVQSVLISILDKNGYFSQCRFELSNQPLTIVQTTTPSVVEPKEFYSNTNYIELFGNNTIYEDFGQDHVTLKAVADSSEDTCTNCNNDNRIEECKNNILNGSNLTSGYRSGQRITKPVRYLNGIYGKCSHGTPNDTSRTFPATGGIYKGRSIQNEAPHSYLHSAAAEMAVKATEYYLINETKGLLELIDTEVFRDIFGIRSREEIVKSSLTFVIDLASSKADILMIKSAAEKIVNETKFLPEKYVLVTFSDSANSTTENSTNDFQVLASLLNNITVSSGGNCTESSMIGIRKGSLATNLRILETNPEPGQWNLQKNGNDSWTVNVTAQSALDFSATILEKRAGGNSFQLTGNPIIEADEFLCYSLSYIQIRCKDDKGNPFLRTRLFNMKPVSVQLDISPLFGNLRLNKTSNISFSLTNTDENFDDFDISVSDGNKDIDVPQVGVDRKQVYKDVVMVMDTQSANCIVKQDPGTCPTESLNTGNCTSYNWTGSVEVSSGTINESVIKVSSNETDTDETREFYSNTNWIELHGLTIYEDFEGGPNDIISGKCSHGTPDDTSRNIIATGGIYKGYKGRSNRKEAPHSYLHSAAAKAAVKATEYYLIDQNRGLLELIGPEVFRDIFGIRSREEIVKTSLTFVIDVTGSMGDDIENVRIATKKIVNEAKDSQFVSEKYILVTFSDPASLTMGRNTTDFKTMLTWLDDIRVDGGGDCPEYAMSGILKGIEMSNNNSKIYFITDADAKDAHLENEVTNGLKAKNLELIMILTGKCPGRRKRDGTAETGGKVYVTSTSEVEAIVEKEIKNPEPGQWTLRKMETSAWNINVTAHSALDFSTSVLETSSVGNSYQLSGNPIKVMCKYEEKMIKETHSYGQDLYPLFPYQFNFVYLLILVMDTRTADCKVTEHPQMCPTESRNTENCTSYNWTGSVEVSSATIRDSLIRVSTDEVILDHINLTESNFSVPIFIREDDINIGVNEILSKYHDIHNGEQVTQEFEVADCQGSETKEKIDVVNTITTDCTKEESKTNDNQARTADSSDHKAEKDTGRDDEKLTSNKSLNETIIEAKSVSESLAQEHTGIPKQDAIQGSVSSIGQKESSNTNLNVCSDFPILNSGEEHDMKNQKSPPENGSSSNNISVRTSQVLQNKEGTEVISEERSREETD</sequence>
<proteinExistence type="predicted"/>
<feature type="compositionally biased region" description="Basic and acidic residues" evidence="5">
    <location>
        <begin position="1851"/>
        <end position="1869"/>
    </location>
</feature>
<feature type="compositionally biased region" description="Basic and acidic residues" evidence="5">
    <location>
        <begin position="1963"/>
        <end position="1978"/>
    </location>
</feature>
<dbReference type="InterPro" id="IPR002035">
    <property type="entry name" value="VWF_A"/>
</dbReference>
<evidence type="ECO:0000256" key="4">
    <source>
        <dbReference type="ARBA" id="ARBA00023180"/>
    </source>
</evidence>
<evidence type="ECO:0000256" key="1">
    <source>
        <dbReference type="ARBA" id="ARBA00004613"/>
    </source>
</evidence>
<accession>K1PCK5</accession>
<feature type="region of interest" description="Disordered" evidence="5">
    <location>
        <begin position="1889"/>
        <end position="1978"/>
    </location>
</feature>
<feature type="region of interest" description="Disordered" evidence="5">
    <location>
        <begin position="1835"/>
        <end position="1874"/>
    </location>
</feature>
<dbReference type="InterPro" id="IPR056475">
    <property type="entry name" value="GBD_Hemicentin/VWA7"/>
</dbReference>
<dbReference type="Gene3D" id="3.40.50.410">
    <property type="entry name" value="von Willebrand factor, type A domain"/>
    <property type="match status" value="2"/>
</dbReference>
<dbReference type="PANTHER" id="PTHR14905:SF21">
    <property type="entry name" value="VWFA DOMAIN-CONTAINING PROTEIN"/>
    <property type="match status" value="1"/>
</dbReference>
<feature type="compositionally biased region" description="Polar residues" evidence="5">
    <location>
        <begin position="1901"/>
        <end position="1920"/>
    </location>
</feature>
<dbReference type="GO" id="GO:0005576">
    <property type="term" value="C:extracellular region"/>
    <property type="evidence" value="ECO:0007669"/>
    <property type="project" value="UniProtKB-SubCell"/>
</dbReference>
<dbReference type="InParanoid" id="K1PCK5"/>
<dbReference type="InterPro" id="IPR056861">
    <property type="entry name" value="HMCN1-like_VWA"/>
</dbReference>
<dbReference type="PROSITE" id="PS50234">
    <property type="entry name" value="VWFA"/>
    <property type="match status" value="1"/>
</dbReference>
<evidence type="ECO:0000313" key="7">
    <source>
        <dbReference type="EMBL" id="EKC19248.1"/>
    </source>
</evidence>
<feature type="region of interest" description="Disordered" evidence="5">
    <location>
        <begin position="402"/>
        <end position="429"/>
    </location>
</feature>
<dbReference type="Pfam" id="PF23560">
    <property type="entry name" value="GBD_Hemicentin"/>
    <property type="match status" value="1"/>
</dbReference>
<name>K1PCK5_MAGGI</name>
<keyword evidence="3 6" id="KW-0732">Signal</keyword>
<dbReference type="HOGENOM" id="CLU_234310_0_0_1"/>
<dbReference type="EMBL" id="JH816201">
    <property type="protein sequence ID" value="EKC19248.1"/>
    <property type="molecule type" value="Genomic_DNA"/>
</dbReference>